<dbReference type="PANTHER" id="PTHR15629:SF8">
    <property type="entry name" value="DUF500 DOMAIN PROTEIN (AFU_ORTHOLOGUE AFUA_5G07310)"/>
    <property type="match status" value="1"/>
</dbReference>
<evidence type="ECO:0000313" key="3">
    <source>
        <dbReference type="EMBL" id="KDN68263.1"/>
    </source>
</evidence>
<feature type="compositionally biased region" description="Basic and acidic residues" evidence="1">
    <location>
        <begin position="464"/>
        <end position="488"/>
    </location>
</feature>
<dbReference type="GO" id="GO:0035091">
    <property type="term" value="F:phosphatidylinositol binding"/>
    <property type="evidence" value="ECO:0007669"/>
    <property type="project" value="TreeGrafter"/>
</dbReference>
<dbReference type="Pfam" id="PF04366">
    <property type="entry name" value="Ysc84"/>
    <property type="match status" value="1"/>
</dbReference>
<dbReference type="STRING" id="1173701.A0A066XGF7"/>
<dbReference type="HOGENOM" id="CLU_015320_6_1_1"/>
<evidence type="ECO:0000259" key="2">
    <source>
        <dbReference type="Pfam" id="PF04366"/>
    </source>
</evidence>
<sequence length="676" mass="72115">MSQSNPKPCQAATSKVDVAPLRHERTLRNNPTLATNTKLSYLGTLQKHIRTRESYFHNSRQPFIDRYAFLRYPKFRNAPFYNLVIPRPTTTHNSIIFLAMSGTNPEKPPIQPEQQLYPHPTTDDTHHQQHQPPQYTSGATQYNPDQKSELPGDHVGQGQHFPPPPPGPPPANQPQFTHAPQPQQQQQYTQTPLGQHATGLQHTEAAVPGYNPADHGAGHHYAQFNGPPGTQSGAYADPAAAHAAYIADPSSTHKEKKGWGERLSQFGMKAAVPINALANKMGSQSFLPTTMDKECEKAAKILRSFCKDGITSDVPSKAQIPGPTESGSHGAAQPTATTTKDKVRKEQKAIVKIPSKVINKAVGLAIFTTARAGFNVSGATGSGVLVSRLPDGSWSPPSGIQVHALGAGFMIGIDIYDCVCVINSREALAAFMSTRVSLGPDVAVVAGPYGAGGVLDVGASFGGKHPEDEQADAKPVAADDGKLRPDEKHKRRSSSTSIKPVFSYVKSRGFYAGIQVDGTVVTERKDANAAFYGQKVTVDQIVKGQVPPQGPAGMWPTGAQALYEALRTAEQQKPLPEVQLPQATPGQAPPQGSIPQQQQYGGQQPQYGGGRPEGTGGPAYGQPQYTHSEGGGPLGSHPPGQGPTASGALNREEQLPGYLDDGVARPGVGDHKSQYQ</sequence>
<feature type="compositionally biased region" description="Low complexity" evidence="1">
    <location>
        <begin position="173"/>
        <end position="195"/>
    </location>
</feature>
<organism evidence="3 4">
    <name type="scientific">Colletotrichum sublineola</name>
    <name type="common">Sorghum anthracnose fungus</name>
    <dbReference type="NCBI Taxonomy" id="1173701"/>
    <lineage>
        <taxon>Eukaryota</taxon>
        <taxon>Fungi</taxon>
        <taxon>Dikarya</taxon>
        <taxon>Ascomycota</taxon>
        <taxon>Pezizomycotina</taxon>
        <taxon>Sordariomycetes</taxon>
        <taxon>Hypocreomycetidae</taxon>
        <taxon>Glomerellales</taxon>
        <taxon>Glomerellaceae</taxon>
        <taxon>Colletotrichum</taxon>
        <taxon>Colletotrichum graminicola species complex</taxon>
    </lineage>
</organism>
<dbReference type="OMA" id="PQYDPAH"/>
<dbReference type="eggNOG" id="KOG1843">
    <property type="taxonomic scope" value="Eukaryota"/>
</dbReference>
<dbReference type="CDD" id="cd11524">
    <property type="entry name" value="SYLF"/>
    <property type="match status" value="1"/>
</dbReference>
<proteinExistence type="predicted"/>
<gene>
    <name evidence="3" type="ORF">CSUB01_10276</name>
</gene>
<reference evidence="4" key="1">
    <citation type="journal article" date="2014" name="Genome Announc.">
        <title>Draft genome sequence of Colletotrichum sublineola, a destructive pathogen of cultivated sorghum.</title>
        <authorList>
            <person name="Baroncelli R."/>
            <person name="Sanz-Martin J.M."/>
            <person name="Rech G.E."/>
            <person name="Sukno S.A."/>
            <person name="Thon M.R."/>
        </authorList>
    </citation>
    <scope>NUCLEOTIDE SEQUENCE [LARGE SCALE GENOMIC DNA]</scope>
    <source>
        <strain evidence="4">TX430BB</strain>
    </source>
</reference>
<dbReference type="InterPro" id="IPR051702">
    <property type="entry name" value="SH3_domain_YSC84-like"/>
</dbReference>
<dbReference type="OrthoDB" id="10255128at2759"/>
<dbReference type="Proteomes" id="UP000027238">
    <property type="component" value="Unassembled WGS sequence"/>
</dbReference>
<keyword evidence="4" id="KW-1185">Reference proteome</keyword>
<dbReference type="EMBL" id="JMSE01000692">
    <property type="protein sequence ID" value="KDN68263.1"/>
    <property type="molecule type" value="Genomic_DNA"/>
</dbReference>
<feature type="compositionally biased region" description="Low complexity" evidence="1">
    <location>
        <begin position="580"/>
        <end position="606"/>
    </location>
</feature>
<accession>A0A066XGF7</accession>
<feature type="domain" description="Ysc84 actin-binding" evidence="2">
    <location>
        <begin position="403"/>
        <end position="568"/>
    </location>
</feature>
<name>A0A066XGF7_COLSU</name>
<feature type="compositionally biased region" description="Gly residues" evidence="1">
    <location>
        <begin position="607"/>
        <end position="619"/>
    </location>
</feature>
<evidence type="ECO:0000313" key="4">
    <source>
        <dbReference type="Proteomes" id="UP000027238"/>
    </source>
</evidence>
<dbReference type="PANTHER" id="PTHR15629">
    <property type="entry name" value="SH3YL1 PROTEIN"/>
    <property type="match status" value="1"/>
</dbReference>
<evidence type="ECO:0000256" key="1">
    <source>
        <dbReference type="SAM" id="MobiDB-lite"/>
    </source>
</evidence>
<dbReference type="InterPro" id="IPR007461">
    <property type="entry name" value="Ysc84_actin-binding"/>
</dbReference>
<feature type="region of interest" description="Disordered" evidence="1">
    <location>
        <begin position="313"/>
        <end position="343"/>
    </location>
</feature>
<comment type="caution">
    <text evidence="3">The sequence shown here is derived from an EMBL/GenBank/DDBJ whole genome shotgun (WGS) entry which is preliminary data.</text>
</comment>
<feature type="region of interest" description="Disordered" evidence="1">
    <location>
        <begin position="101"/>
        <end position="235"/>
    </location>
</feature>
<dbReference type="AlphaFoldDB" id="A0A066XGF7"/>
<feature type="region of interest" description="Disordered" evidence="1">
    <location>
        <begin position="580"/>
        <end position="676"/>
    </location>
</feature>
<protein>
    <submittedName>
        <fullName evidence="3">Putative LAS seventeen-binding protein</fullName>
    </submittedName>
</protein>
<feature type="compositionally biased region" description="Pro residues" evidence="1">
    <location>
        <begin position="161"/>
        <end position="172"/>
    </location>
</feature>
<feature type="region of interest" description="Disordered" evidence="1">
    <location>
        <begin position="461"/>
        <end position="495"/>
    </location>
</feature>